<evidence type="ECO:0000313" key="2">
    <source>
        <dbReference type="EMBL" id="KAJ5323877.1"/>
    </source>
</evidence>
<reference evidence="2" key="2">
    <citation type="journal article" date="2023" name="IMA Fungus">
        <title>Comparative genomic study of the Penicillium genus elucidates a diverse pangenome and 15 lateral gene transfer events.</title>
        <authorList>
            <person name="Petersen C."/>
            <person name="Sorensen T."/>
            <person name="Nielsen M.R."/>
            <person name="Sondergaard T.E."/>
            <person name="Sorensen J.L."/>
            <person name="Fitzpatrick D.A."/>
            <person name="Frisvad J.C."/>
            <person name="Nielsen K.L."/>
        </authorList>
    </citation>
    <scope>NUCLEOTIDE SEQUENCE</scope>
    <source>
        <strain evidence="2">IBT 21472</strain>
    </source>
</reference>
<dbReference type="Proteomes" id="UP001147746">
    <property type="component" value="Unassembled WGS sequence"/>
</dbReference>
<keyword evidence="1" id="KW-0732">Signal</keyword>
<name>A0A9W9HKY9_9EURO</name>
<keyword evidence="3" id="KW-1185">Reference proteome</keyword>
<sequence length="125" mass="13267">MKSAGLLSLTFLLSAVPAFAQWGNPQAVTIKLANDHTGAWANEAIPVDGRSYPISAFWGNSALSQNGGVSATNAELNSYGQNAHCNIECSHGNLALNAQTTYLSFEYGQVVNLKDATVACQVPHW</sequence>
<gene>
    <name evidence="2" type="ORF">N7476_002477</name>
</gene>
<proteinExistence type="predicted"/>
<feature type="chain" id="PRO_5041194812" evidence="1">
    <location>
        <begin position="21"/>
        <end position="125"/>
    </location>
</feature>
<evidence type="ECO:0000256" key="1">
    <source>
        <dbReference type="SAM" id="SignalP"/>
    </source>
</evidence>
<comment type="caution">
    <text evidence="2">The sequence shown here is derived from an EMBL/GenBank/DDBJ whole genome shotgun (WGS) entry which is preliminary data.</text>
</comment>
<dbReference type="EMBL" id="JAPZBO010000002">
    <property type="protein sequence ID" value="KAJ5323877.1"/>
    <property type="molecule type" value="Genomic_DNA"/>
</dbReference>
<dbReference type="AlphaFoldDB" id="A0A9W9HKY9"/>
<organism evidence="2 3">
    <name type="scientific">Penicillium atrosanguineum</name>
    <dbReference type="NCBI Taxonomy" id="1132637"/>
    <lineage>
        <taxon>Eukaryota</taxon>
        <taxon>Fungi</taxon>
        <taxon>Dikarya</taxon>
        <taxon>Ascomycota</taxon>
        <taxon>Pezizomycotina</taxon>
        <taxon>Eurotiomycetes</taxon>
        <taxon>Eurotiomycetidae</taxon>
        <taxon>Eurotiales</taxon>
        <taxon>Aspergillaceae</taxon>
        <taxon>Penicillium</taxon>
    </lineage>
</organism>
<accession>A0A9W9HKY9</accession>
<feature type="signal peptide" evidence="1">
    <location>
        <begin position="1"/>
        <end position="20"/>
    </location>
</feature>
<dbReference type="OrthoDB" id="3497702at2759"/>
<reference evidence="2" key="1">
    <citation type="submission" date="2022-12" db="EMBL/GenBank/DDBJ databases">
        <authorList>
            <person name="Petersen C."/>
        </authorList>
    </citation>
    <scope>NUCLEOTIDE SEQUENCE</scope>
    <source>
        <strain evidence="2">IBT 21472</strain>
    </source>
</reference>
<protein>
    <submittedName>
        <fullName evidence="2">Uncharacterized protein</fullName>
    </submittedName>
</protein>
<evidence type="ECO:0000313" key="3">
    <source>
        <dbReference type="Proteomes" id="UP001147746"/>
    </source>
</evidence>